<organism evidence="3">
    <name type="scientific">Thelazia callipaeda</name>
    <name type="common">Oriental eyeworm</name>
    <name type="synonym">Parasitic nematode</name>
    <dbReference type="NCBI Taxonomy" id="103827"/>
    <lineage>
        <taxon>Eukaryota</taxon>
        <taxon>Metazoa</taxon>
        <taxon>Ecdysozoa</taxon>
        <taxon>Nematoda</taxon>
        <taxon>Chromadorea</taxon>
        <taxon>Rhabditida</taxon>
        <taxon>Spirurina</taxon>
        <taxon>Spiruromorpha</taxon>
        <taxon>Thelazioidea</taxon>
        <taxon>Thelaziidae</taxon>
        <taxon>Thelazia</taxon>
    </lineage>
</organism>
<keyword evidence="2" id="KW-1185">Reference proteome</keyword>
<name>A0A0N5CSG7_THECL</name>
<evidence type="ECO:0000313" key="3">
    <source>
        <dbReference type="WBParaSite" id="TCLT_0000316801-mRNA-1"/>
    </source>
</evidence>
<reference evidence="3" key="1">
    <citation type="submission" date="2017-02" db="UniProtKB">
        <authorList>
            <consortium name="WormBaseParasite"/>
        </authorList>
    </citation>
    <scope>IDENTIFICATION</scope>
</reference>
<dbReference type="Proteomes" id="UP000276776">
    <property type="component" value="Unassembled WGS sequence"/>
</dbReference>
<dbReference type="AlphaFoldDB" id="A0A0N5CSG7"/>
<dbReference type="EMBL" id="UYYF01001077">
    <property type="protein sequence ID" value="VDM99505.1"/>
    <property type="molecule type" value="Genomic_DNA"/>
</dbReference>
<evidence type="ECO:0000313" key="2">
    <source>
        <dbReference type="Proteomes" id="UP000276776"/>
    </source>
</evidence>
<dbReference type="WBParaSite" id="TCLT_0000316801-mRNA-1">
    <property type="protein sequence ID" value="TCLT_0000316801-mRNA-1"/>
    <property type="gene ID" value="TCLT_0000316801"/>
</dbReference>
<reference evidence="1 2" key="2">
    <citation type="submission" date="2018-11" db="EMBL/GenBank/DDBJ databases">
        <authorList>
            <consortium name="Pathogen Informatics"/>
        </authorList>
    </citation>
    <scope>NUCLEOTIDE SEQUENCE [LARGE SCALE GENOMIC DNA]</scope>
</reference>
<sequence length="153" mass="17748">MAQATLENEMWSEEAQQCQVNLTDTEININHIMFLAGLIRPLTDRGLFSINDDFVCISRRLRQLPLKLTRKTIHTLNVEDLRCRFIFRRSGTGISIVLYTIENTYTTSFAFFAPVLPRRRFLSTLRVPQSFISRLGPLFLKHITMLSRAKIEA</sequence>
<proteinExistence type="predicted"/>
<accession>A0A0N5CSG7</accession>
<gene>
    <name evidence="1" type="ORF">TCLT_LOCUS3168</name>
</gene>
<evidence type="ECO:0000313" key="1">
    <source>
        <dbReference type="EMBL" id="VDM99505.1"/>
    </source>
</evidence>
<protein>
    <submittedName>
        <fullName evidence="3">DUF2958 domain-containing protein</fullName>
    </submittedName>
</protein>